<organism evidence="2 3">
    <name type="scientific">Glossina austeni</name>
    <name type="common">Savannah tsetse fly</name>
    <dbReference type="NCBI Taxonomy" id="7395"/>
    <lineage>
        <taxon>Eukaryota</taxon>
        <taxon>Metazoa</taxon>
        <taxon>Ecdysozoa</taxon>
        <taxon>Arthropoda</taxon>
        <taxon>Hexapoda</taxon>
        <taxon>Insecta</taxon>
        <taxon>Pterygota</taxon>
        <taxon>Neoptera</taxon>
        <taxon>Endopterygota</taxon>
        <taxon>Diptera</taxon>
        <taxon>Brachycera</taxon>
        <taxon>Muscomorpha</taxon>
        <taxon>Hippoboscoidea</taxon>
        <taxon>Glossinidae</taxon>
        <taxon>Glossina</taxon>
    </lineage>
</organism>
<name>A0A1A9ULW2_GLOAU</name>
<dbReference type="EnsemblMetazoa" id="GAUT008754-RA">
    <property type="protein sequence ID" value="GAUT008754-PA"/>
    <property type="gene ID" value="GAUT008754"/>
</dbReference>
<evidence type="ECO:0000256" key="1">
    <source>
        <dbReference type="SAM" id="MobiDB-lite"/>
    </source>
</evidence>
<protein>
    <submittedName>
        <fullName evidence="2">Uncharacterized protein</fullName>
    </submittedName>
</protein>
<feature type="region of interest" description="Disordered" evidence="1">
    <location>
        <begin position="162"/>
        <end position="185"/>
    </location>
</feature>
<sequence>MSAACIISLKLNKLWKIRSSPLLSKKNVTITRNYNTIKRDLFGPISPIEIKKLFQDALQENSKEEAINMRTNVRLNSPLMTVYYPFVCKRIIGSEGGIIVPEARSFSSIFFKRPSQKPLNSLWGENMYVKNDGNTNDIDFDKWFHVTDTVMPFDFSEIRENLVGRPENRPPASGETLKRKKNQKT</sequence>
<dbReference type="STRING" id="7395.A0A1A9ULW2"/>
<dbReference type="VEuPathDB" id="VectorBase:GAUT008754"/>
<dbReference type="Proteomes" id="UP000078200">
    <property type="component" value="Unassembled WGS sequence"/>
</dbReference>
<proteinExistence type="predicted"/>
<accession>A0A1A9ULW2</accession>
<dbReference type="AlphaFoldDB" id="A0A1A9ULW2"/>
<reference evidence="2" key="1">
    <citation type="submission" date="2020-05" db="UniProtKB">
        <authorList>
            <consortium name="EnsemblMetazoa"/>
        </authorList>
    </citation>
    <scope>IDENTIFICATION</scope>
    <source>
        <strain evidence="2">TTRI</strain>
    </source>
</reference>
<evidence type="ECO:0000313" key="3">
    <source>
        <dbReference type="Proteomes" id="UP000078200"/>
    </source>
</evidence>
<evidence type="ECO:0000313" key="2">
    <source>
        <dbReference type="EnsemblMetazoa" id="GAUT008754-PA"/>
    </source>
</evidence>
<keyword evidence="3" id="KW-1185">Reference proteome</keyword>